<evidence type="ECO:0000259" key="1">
    <source>
        <dbReference type="Pfam" id="PF09983"/>
    </source>
</evidence>
<protein>
    <recommendedName>
        <fullName evidence="1">Wadjet protein JetD C-terminal domain-containing protein</fullName>
    </recommendedName>
</protein>
<dbReference type="SUPFAM" id="SSF56726">
    <property type="entry name" value="DNA topoisomerase IV, alpha subunit"/>
    <property type="match status" value="1"/>
</dbReference>
<dbReference type="Gene3D" id="3.40.1360.10">
    <property type="match status" value="1"/>
</dbReference>
<dbReference type="InterPro" id="IPR024534">
    <property type="entry name" value="JetD_C"/>
</dbReference>
<dbReference type="EMBL" id="JWJD01000004">
    <property type="protein sequence ID" value="KIH76247.1"/>
    <property type="molecule type" value="Genomic_DNA"/>
</dbReference>
<sequence length="396" mass="44734">MNPGHDLLRKLFQIWQRNPDGKQRKTLTITKERAPAYFQTIDPDAKDQLHACLKNAAAEGCIELVWGKHFESHLLRKIILLDGETLGRFLGVPLAREIAAEAQAKLMFHVPPEESWLSDLVARVAEKWSRGEAAYRISPGEVGEVKLLIDALGAVKEGKQKGLDLRTFSARVLGDSKAMERMYDRFARIWNEQFDTGLEPKELFESLGLVKFPQPLFFKGPVRIKSGGDWLNMEPLKWGFGIPPDAIEDIAFALMPSYILTIENLASFNRHVREVDDEGLIVFSAGFLNPHTAEVIQTLERKLDSHTPFFHWGDIDVGGLRIANHLQAQIRRDLRLHLMSPEILSRHGEMVTGSLPRFRAKSISPQIQDLMDALVSHDPAIILEQESIDPQPPQIP</sequence>
<proteinExistence type="predicted"/>
<dbReference type="Proteomes" id="UP000035068">
    <property type="component" value="Unassembled WGS sequence"/>
</dbReference>
<dbReference type="InterPro" id="IPR036078">
    <property type="entry name" value="Spo11/TopoVI_A_sf"/>
</dbReference>
<organism evidence="2 3">
    <name type="scientific">Geoalkalibacter ferrihydriticus DSM 17813</name>
    <dbReference type="NCBI Taxonomy" id="1121915"/>
    <lineage>
        <taxon>Bacteria</taxon>
        <taxon>Pseudomonadati</taxon>
        <taxon>Thermodesulfobacteriota</taxon>
        <taxon>Desulfuromonadia</taxon>
        <taxon>Desulfuromonadales</taxon>
        <taxon>Geoalkalibacteraceae</taxon>
        <taxon>Geoalkalibacter</taxon>
    </lineage>
</organism>
<comment type="caution">
    <text evidence="2">The sequence shown here is derived from an EMBL/GenBank/DDBJ whole genome shotgun (WGS) entry which is preliminary data.</text>
</comment>
<dbReference type="GO" id="GO:0003677">
    <property type="term" value="F:DNA binding"/>
    <property type="evidence" value="ECO:0007669"/>
    <property type="project" value="InterPro"/>
</dbReference>
<dbReference type="GO" id="GO:0005694">
    <property type="term" value="C:chromosome"/>
    <property type="evidence" value="ECO:0007669"/>
    <property type="project" value="InterPro"/>
</dbReference>
<feature type="domain" description="Wadjet protein JetD C-terminal" evidence="1">
    <location>
        <begin position="253"/>
        <end position="389"/>
    </location>
</feature>
<evidence type="ECO:0000313" key="3">
    <source>
        <dbReference type="Proteomes" id="UP000035068"/>
    </source>
</evidence>
<evidence type="ECO:0000313" key="2">
    <source>
        <dbReference type="EMBL" id="KIH76247.1"/>
    </source>
</evidence>
<gene>
    <name evidence="2" type="ORF">GFER_11545</name>
</gene>
<accession>A0A0C2HTS2</accession>
<reference evidence="2 3" key="1">
    <citation type="submission" date="2014-12" db="EMBL/GenBank/DDBJ databases">
        <title>Genomes of Geoalkalibacter ferrihydriticus and Geoalkalibacter subterraneus, two haloalkaliphilic metal-reducing members of the Geobacteraceae.</title>
        <authorList>
            <person name="Badalamenti J.P."/>
            <person name="Torres C.I."/>
            <person name="Krajmalnik-Brown R."/>
            <person name="Bond D.R."/>
        </authorList>
    </citation>
    <scope>NUCLEOTIDE SEQUENCE [LARGE SCALE GENOMIC DNA]</scope>
    <source>
        <strain evidence="2 3">DSM 17813</strain>
    </source>
</reference>
<keyword evidence="3" id="KW-1185">Reference proteome</keyword>
<dbReference type="AlphaFoldDB" id="A0A0C2HTS2"/>
<dbReference type="Pfam" id="PF09983">
    <property type="entry name" value="JetD_C"/>
    <property type="match status" value="1"/>
</dbReference>
<dbReference type="RefSeq" id="WP_040099773.1">
    <property type="nucleotide sequence ID" value="NZ_JWJD01000004.1"/>
</dbReference>
<name>A0A0C2HTS2_9BACT</name>